<evidence type="ECO:0000313" key="2">
    <source>
        <dbReference type="Proteomes" id="UP001491552"/>
    </source>
</evidence>
<dbReference type="Proteomes" id="UP001491552">
    <property type="component" value="Unassembled WGS sequence"/>
</dbReference>
<reference evidence="1 2" key="1">
    <citation type="submission" date="2024-03" db="EMBL/GenBank/DDBJ databases">
        <title>Human intestinal bacterial collection.</title>
        <authorList>
            <person name="Pauvert C."/>
            <person name="Hitch T.C.A."/>
            <person name="Clavel T."/>
        </authorList>
    </citation>
    <scope>NUCLEOTIDE SEQUENCE [LARGE SCALE GENOMIC DNA]</scope>
    <source>
        <strain evidence="1 2">CLA-AA-H192</strain>
    </source>
</reference>
<comment type="caution">
    <text evidence="1">The sequence shown here is derived from an EMBL/GenBank/DDBJ whole genome shotgun (WGS) entry which is preliminary data.</text>
</comment>
<dbReference type="EMBL" id="JBBMFF010000158">
    <property type="protein sequence ID" value="MEQ2510479.1"/>
    <property type="molecule type" value="Genomic_DNA"/>
</dbReference>
<sequence>MAASGTLQARAFASNAQLPLPGVAIRITERTPEGSMKLLALRITDESGMIGPIVIEAPERAGSQAPGTGQPFTQVDLSAECPGYEQILVEGIQIFAGVRAIQELAMIPYPQYPEYYNLTEVFPISPQAL</sequence>
<accession>A0ABV1G5J6</accession>
<keyword evidence="2" id="KW-1185">Reference proteome</keyword>
<gene>
    <name evidence="1" type="ORF">WMO66_04315</name>
</gene>
<organism evidence="1 2">
    <name type="scientific">Faecousia intestinalis</name>
    <dbReference type="NCBI Taxonomy" id="3133167"/>
    <lineage>
        <taxon>Bacteria</taxon>
        <taxon>Bacillati</taxon>
        <taxon>Bacillota</taxon>
        <taxon>Clostridia</taxon>
        <taxon>Eubacteriales</taxon>
        <taxon>Oscillospiraceae</taxon>
        <taxon>Faecousia</taxon>
    </lineage>
</organism>
<protein>
    <submittedName>
        <fullName evidence="1">Spore cortex-lytic protein</fullName>
    </submittedName>
</protein>
<evidence type="ECO:0000313" key="1">
    <source>
        <dbReference type="EMBL" id="MEQ2510479.1"/>
    </source>
</evidence>
<name>A0ABV1G5J6_9FIRM</name>
<dbReference type="RefSeq" id="WP_349135151.1">
    <property type="nucleotide sequence ID" value="NZ_JBBMFF010000158.1"/>
</dbReference>
<proteinExistence type="predicted"/>